<feature type="short sequence motif" description="Histidine triad motif" evidence="2 3">
    <location>
        <begin position="97"/>
        <end position="101"/>
    </location>
</feature>
<dbReference type="EC" id="3.9.1.-" evidence="5"/>
<evidence type="ECO:0000256" key="2">
    <source>
        <dbReference type="PIRSR" id="PIRSR601310-3"/>
    </source>
</evidence>
<evidence type="ECO:0000256" key="3">
    <source>
        <dbReference type="PROSITE-ProRule" id="PRU00464"/>
    </source>
</evidence>
<dbReference type="CDD" id="cd01276">
    <property type="entry name" value="PKCI_related"/>
    <property type="match status" value="1"/>
</dbReference>
<dbReference type="InterPro" id="IPR011146">
    <property type="entry name" value="HIT-like"/>
</dbReference>
<protein>
    <submittedName>
        <fullName evidence="5">Purine nucleoside phosphoramidase</fullName>
        <ecNumber evidence="5">3.9.1.-</ecNumber>
    </submittedName>
</protein>
<dbReference type="Proteomes" id="UP000381693">
    <property type="component" value="Unassembled WGS sequence"/>
</dbReference>
<dbReference type="PROSITE" id="PS51084">
    <property type="entry name" value="HIT_2"/>
    <property type="match status" value="1"/>
</dbReference>
<accession>A0A5E6M896</accession>
<comment type="caution">
    <text evidence="5">The sequence shown here is derived from an EMBL/GenBank/DDBJ whole genome shotgun (WGS) entry which is preliminary data.</text>
</comment>
<feature type="active site" description="Tele-AMP-histidine intermediate" evidence="1">
    <location>
        <position position="99"/>
    </location>
</feature>
<dbReference type="InterPro" id="IPR036265">
    <property type="entry name" value="HIT-like_sf"/>
</dbReference>
<dbReference type="Gene3D" id="3.30.428.10">
    <property type="entry name" value="HIT-like"/>
    <property type="match status" value="1"/>
</dbReference>
<proteinExistence type="predicted"/>
<evidence type="ECO:0000313" key="5">
    <source>
        <dbReference type="EMBL" id="VVM05457.1"/>
    </source>
</evidence>
<dbReference type="GO" id="GO:0016787">
    <property type="term" value="F:hydrolase activity"/>
    <property type="evidence" value="ECO:0007669"/>
    <property type="project" value="UniProtKB-KW"/>
</dbReference>
<dbReference type="EMBL" id="CABFUZ020000088">
    <property type="protein sequence ID" value="VVM05457.1"/>
    <property type="molecule type" value="Genomic_DNA"/>
</dbReference>
<gene>
    <name evidence="5" type="ORF">MAMC_00602</name>
</gene>
<evidence type="ECO:0000259" key="4">
    <source>
        <dbReference type="PROSITE" id="PS51084"/>
    </source>
</evidence>
<keyword evidence="6" id="KW-1185">Reference proteome</keyword>
<evidence type="ECO:0000313" key="6">
    <source>
        <dbReference type="Proteomes" id="UP000381693"/>
    </source>
</evidence>
<feature type="domain" description="HIT" evidence="4">
    <location>
        <begin position="4"/>
        <end position="116"/>
    </location>
</feature>
<dbReference type="SUPFAM" id="SSF54197">
    <property type="entry name" value="HIT-like"/>
    <property type="match status" value="1"/>
</dbReference>
<reference evidence="5" key="1">
    <citation type="submission" date="2019-09" db="EMBL/GenBank/DDBJ databases">
        <authorList>
            <person name="Cremers G."/>
        </authorList>
    </citation>
    <scope>NUCLEOTIDE SEQUENCE [LARGE SCALE GENOMIC DNA]</scope>
    <source>
        <strain evidence="5">3B</strain>
    </source>
</reference>
<dbReference type="PRINTS" id="PR00332">
    <property type="entry name" value="HISTRIAD"/>
</dbReference>
<dbReference type="Pfam" id="PF01230">
    <property type="entry name" value="HIT"/>
    <property type="match status" value="1"/>
</dbReference>
<dbReference type="PANTHER" id="PTHR23089">
    <property type="entry name" value="HISTIDINE TRIAD HIT PROTEIN"/>
    <property type="match status" value="1"/>
</dbReference>
<dbReference type="InterPro" id="IPR001310">
    <property type="entry name" value="Histidine_triad_HIT"/>
</dbReference>
<dbReference type="OrthoDB" id="9784774at2"/>
<organism evidence="5 6">
    <name type="scientific">Methylacidimicrobium cyclopophantes</name>
    <dbReference type="NCBI Taxonomy" id="1041766"/>
    <lineage>
        <taxon>Bacteria</taxon>
        <taxon>Pseudomonadati</taxon>
        <taxon>Verrucomicrobiota</taxon>
        <taxon>Methylacidimicrobium</taxon>
    </lineage>
</organism>
<sequence>MKSIFRRIIEREIPAEIIYEDDRCIAIHDIHPVAKVHALIIPKKEIPRLSEADAADRELLGYLLGIATIVAAKLGIADTGFRVVINNGKDAGESVPHLHLHLLGGEPLGWKHGGSN</sequence>
<name>A0A5E6M896_9BACT</name>
<keyword evidence="5" id="KW-0378">Hydrolase</keyword>
<evidence type="ECO:0000256" key="1">
    <source>
        <dbReference type="PIRSR" id="PIRSR601310-1"/>
    </source>
</evidence>
<dbReference type="AlphaFoldDB" id="A0A5E6M896"/>